<evidence type="ECO:0000256" key="7">
    <source>
        <dbReference type="ARBA" id="ARBA00023136"/>
    </source>
</evidence>
<keyword evidence="3" id="KW-1003">Cell membrane</keyword>
<evidence type="ECO:0000256" key="4">
    <source>
        <dbReference type="ARBA" id="ARBA00022692"/>
    </source>
</evidence>
<keyword evidence="6 9" id="KW-1133">Transmembrane helix</keyword>
<keyword evidence="4 9" id="KW-0812">Transmembrane</keyword>
<dbReference type="GO" id="GO:0022857">
    <property type="term" value="F:transmembrane transporter activity"/>
    <property type="evidence" value="ECO:0007669"/>
    <property type="project" value="InterPro"/>
</dbReference>
<dbReference type="CDD" id="cd06582">
    <property type="entry name" value="TM_PBP1_LivH_like"/>
    <property type="match status" value="1"/>
</dbReference>
<keyword evidence="5" id="KW-0029">Amino-acid transport</keyword>
<dbReference type="RefSeq" id="WP_142047784.1">
    <property type="nucleotide sequence ID" value="NZ_VFPA01000001.1"/>
</dbReference>
<dbReference type="GO" id="GO:0006865">
    <property type="term" value="P:amino acid transport"/>
    <property type="evidence" value="ECO:0007669"/>
    <property type="project" value="UniProtKB-KW"/>
</dbReference>
<feature type="transmembrane region" description="Helical" evidence="9">
    <location>
        <begin position="12"/>
        <end position="29"/>
    </location>
</feature>
<dbReference type="Proteomes" id="UP000315677">
    <property type="component" value="Unassembled WGS sequence"/>
</dbReference>
<dbReference type="EMBL" id="VFPA01000001">
    <property type="protein sequence ID" value="TQM13806.1"/>
    <property type="molecule type" value="Genomic_DNA"/>
</dbReference>
<evidence type="ECO:0000256" key="5">
    <source>
        <dbReference type="ARBA" id="ARBA00022970"/>
    </source>
</evidence>
<keyword evidence="7 9" id="KW-0472">Membrane</keyword>
<evidence type="ECO:0000256" key="1">
    <source>
        <dbReference type="ARBA" id="ARBA00004651"/>
    </source>
</evidence>
<evidence type="ECO:0000256" key="9">
    <source>
        <dbReference type="SAM" id="Phobius"/>
    </source>
</evidence>
<evidence type="ECO:0000256" key="8">
    <source>
        <dbReference type="ARBA" id="ARBA00037998"/>
    </source>
</evidence>
<gene>
    <name evidence="10" type="ORF">FB558_0559</name>
</gene>
<evidence type="ECO:0000256" key="6">
    <source>
        <dbReference type="ARBA" id="ARBA00022989"/>
    </source>
</evidence>
<dbReference type="OrthoDB" id="3572933at2"/>
<keyword evidence="11" id="KW-1185">Reference proteome</keyword>
<dbReference type="PANTHER" id="PTHR11795">
    <property type="entry name" value="BRANCHED-CHAIN AMINO ACID TRANSPORT SYSTEM PERMEASE PROTEIN LIVH"/>
    <property type="match status" value="1"/>
</dbReference>
<proteinExistence type="inferred from homology"/>
<comment type="caution">
    <text evidence="10">The sequence shown here is derived from an EMBL/GenBank/DDBJ whole genome shotgun (WGS) entry which is preliminary data.</text>
</comment>
<reference evidence="10 11" key="1">
    <citation type="submission" date="2019-06" db="EMBL/GenBank/DDBJ databases">
        <title>Sequencing the genomes of 1000 actinobacteria strains.</title>
        <authorList>
            <person name="Klenk H.-P."/>
        </authorList>
    </citation>
    <scope>NUCLEOTIDE SEQUENCE [LARGE SCALE GENOMIC DNA]</scope>
    <source>
        <strain evidence="10 11">DSM 45301</strain>
    </source>
</reference>
<dbReference type="Pfam" id="PF02653">
    <property type="entry name" value="BPD_transp_2"/>
    <property type="match status" value="1"/>
</dbReference>
<feature type="transmembrane region" description="Helical" evidence="9">
    <location>
        <begin position="60"/>
        <end position="82"/>
    </location>
</feature>
<feature type="transmembrane region" description="Helical" evidence="9">
    <location>
        <begin position="36"/>
        <end position="54"/>
    </location>
</feature>
<feature type="transmembrane region" description="Helical" evidence="9">
    <location>
        <begin position="136"/>
        <end position="160"/>
    </location>
</feature>
<accession>A0A543DWX6</accession>
<sequence>MQQFLNVTLTGLGQGAVYAAFALALVLIWRSTRIVNFAQGAMGMFTTYLALTVIEGGQSYWAGLVVALLAGLVLGAVVERLVIRPVEGGPELNAVIVTLGLFVALQALAAILFGSTFRSFPAPFDLRGFTVGGVNIAFTANSIFVIVAVVVVMLALVALFRFTDLGLKMRAAAFSQEVSRLLGVRVGRMLTLGWALAAVVGSLSGLLIAGGSLVFPAYMDAVIVYGFVAAVLGGLDSPGGAVVGGLTIGLLLSYVSGYLGSELVALAALAILVAVLLVRPQGLFARTAARRV</sequence>
<dbReference type="InterPro" id="IPR001851">
    <property type="entry name" value="ABC_transp_permease"/>
</dbReference>
<organism evidence="10 11">
    <name type="scientific">Pseudonocardia kunmingensis</name>
    <dbReference type="NCBI Taxonomy" id="630975"/>
    <lineage>
        <taxon>Bacteria</taxon>
        <taxon>Bacillati</taxon>
        <taxon>Actinomycetota</taxon>
        <taxon>Actinomycetes</taxon>
        <taxon>Pseudonocardiales</taxon>
        <taxon>Pseudonocardiaceae</taxon>
        <taxon>Pseudonocardia</taxon>
    </lineage>
</organism>
<evidence type="ECO:0000313" key="11">
    <source>
        <dbReference type="Proteomes" id="UP000315677"/>
    </source>
</evidence>
<evidence type="ECO:0000313" key="10">
    <source>
        <dbReference type="EMBL" id="TQM13806.1"/>
    </source>
</evidence>
<feature type="transmembrane region" description="Helical" evidence="9">
    <location>
        <begin position="265"/>
        <end position="285"/>
    </location>
</feature>
<comment type="similarity">
    <text evidence="8">Belongs to the binding-protein-dependent transport system permease family. LivHM subfamily.</text>
</comment>
<name>A0A543DWX6_9PSEU</name>
<feature type="transmembrane region" description="Helical" evidence="9">
    <location>
        <begin position="215"/>
        <end position="235"/>
    </location>
</feature>
<feature type="transmembrane region" description="Helical" evidence="9">
    <location>
        <begin position="242"/>
        <end position="259"/>
    </location>
</feature>
<comment type="subcellular location">
    <subcellularLocation>
        <location evidence="1">Cell membrane</location>
        <topology evidence="1">Multi-pass membrane protein</topology>
    </subcellularLocation>
</comment>
<keyword evidence="2" id="KW-0813">Transport</keyword>
<feature type="transmembrane region" description="Helical" evidence="9">
    <location>
        <begin position="189"/>
        <end position="209"/>
    </location>
</feature>
<feature type="transmembrane region" description="Helical" evidence="9">
    <location>
        <begin position="94"/>
        <end position="116"/>
    </location>
</feature>
<dbReference type="AlphaFoldDB" id="A0A543DWX6"/>
<evidence type="ECO:0000256" key="3">
    <source>
        <dbReference type="ARBA" id="ARBA00022475"/>
    </source>
</evidence>
<dbReference type="InterPro" id="IPR052157">
    <property type="entry name" value="BCAA_transport_permease"/>
</dbReference>
<dbReference type="PANTHER" id="PTHR11795:SF451">
    <property type="entry name" value="ABC TRANSPORTER PERMEASE PROTEIN"/>
    <property type="match status" value="1"/>
</dbReference>
<evidence type="ECO:0000256" key="2">
    <source>
        <dbReference type="ARBA" id="ARBA00022448"/>
    </source>
</evidence>
<protein>
    <submittedName>
        <fullName evidence="10">Branched-chain amino acid transport system permease protein</fullName>
    </submittedName>
</protein>
<dbReference type="GO" id="GO:0005886">
    <property type="term" value="C:plasma membrane"/>
    <property type="evidence" value="ECO:0007669"/>
    <property type="project" value="UniProtKB-SubCell"/>
</dbReference>